<dbReference type="Proteomes" id="UP000002892">
    <property type="component" value="Plasmid pDESACI.01"/>
</dbReference>
<gene>
    <name evidence="2" type="ordered locus">Desaci_4765</name>
</gene>
<evidence type="ECO:0000313" key="2">
    <source>
        <dbReference type="EMBL" id="AFM43591.1"/>
    </source>
</evidence>
<dbReference type="RefSeq" id="WP_014825103.1">
    <property type="nucleotide sequence ID" value="NC_018066.1"/>
</dbReference>
<dbReference type="KEGG" id="dai:Desaci_4765"/>
<feature type="region of interest" description="Disordered" evidence="1">
    <location>
        <begin position="1"/>
        <end position="111"/>
    </location>
</feature>
<dbReference type="HOGENOM" id="CLU_1308440_0_0_9"/>
<protein>
    <submittedName>
        <fullName evidence="2">Uncharacterized protein</fullName>
    </submittedName>
</protein>
<dbReference type="OrthoDB" id="9835403at2"/>
<dbReference type="EMBL" id="CP003640">
    <property type="protein sequence ID" value="AFM43591.1"/>
    <property type="molecule type" value="Genomic_DNA"/>
</dbReference>
<feature type="compositionally biased region" description="Polar residues" evidence="1">
    <location>
        <begin position="59"/>
        <end position="78"/>
    </location>
</feature>
<dbReference type="AlphaFoldDB" id="I4DCR7"/>
<reference evidence="3" key="1">
    <citation type="journal article" date="2012" name="J. Bacteriol.">
        <title>Complete genome sequences of Desulfosporosinus orientis DSM765T, Desulfosporosinus youngiae DSM17734T, Desulfosporosinus meridiei DSM13257T, and Desulfosporosinus acidiphilus DSM22704T.</title>
        <authorList>
            <person name="Pester M."/>
            <person name="Brambilla E."/>
            <person name="Alazard D."/>
            <person name="Rattei T."/>
            <person name="Weinmaier T."/>
            <person name="Han J."/>
            <person name="Lucas S."/>
            <person name="Lapidus A."/>
            <person name="Cheng J.F."/>
            <person name="Goodwin L."/>
            <person name="Pitluck S."/>
            <person name="Peters L."/>
            <person name="Ovchinnikova G."/>
            <person name="Teshima H."/>
            <person name="Detter J.C."/>
            <person name="Han C.S."/>
            <person name="Tapia R."/>
            <person name="Land M.L."/>
            <person name="Hauser L."/>
            <person name="Kyrpides N.C."/>
            <person name="Ivanova N.N."/>
            <person name="Pagani I."/>
            <person name="Huntmann M."/>
            <person name="Wei C.L."/>
            <person name="Davenport K.W."/>
            <person name="Daligault H."/>
            <person name="Chain P.S."/>
            <person name="Chen A."/>
            <person name="Mavromatis K."/>
            <person name="Markowitz V."/>
            <person name="Szeto E."/>
            <person name="Mikhailova N."/>
            <person name="Pati A."/>
            <person name="Wagner M."/>
            <person name="Woyke T."/>
            <person name="Ollivier B."/>
            <person name="Klenk H.P."/>
            <person name="Spring S."/>
            <person name="Loy A."/>
        </authorList>
    </citation>
    <scope>NUCLEOTIDE SEQUENCE [LARGE SCALE GENOMIC DNA]</scope>
    <source>
        <strain evidence="3">DSM 22704 / JCM 16185 / SJ4</strain>
    </source>
</reference>
<geneLocation type="plasmid" evidence="2 3">
    <name>pDESACI.01</name>
</geneLocation>
<feature type="compositionally biased region" description="Polar residues" evidence="1">
    <location>
        <begin position="20"/>
        <end position="45"/>
    </location>
</feature>
<organism evidence="2 3">
    <name type="scientific">Desulfosporosinus acidiphilus (strain DSM 22704 / JCM 16185 / SJ4)</name>
    <dbReference type="NCBI Taxonomy" id="646529"/>
    <lineage>
        <taxon>Bacteria</taxon>
        <taxon>Bacillati</taxon>
        <taxon>Bacillota</taxon>
        <taxon>Clostridia</taxon>
        <taxon>Eubacteriales</taxon>
        <taxon>Desulfitobacteriaceae</taxon>
        <taxon>Desulfosporosinus</taxon>
    </lineage>
</organism>
<keyword evidence="2" id="KW-0614">Plasmid</keyword>
<keyword evidence="3" id="KW-1185">Reference proteome</keyword>
<sequence>MSVNRSQRVKNMFAAPKTVNLPTDNPATPTSNSPNIDPLISSSLPINPIDETEEKNDPLVTQGTNNPSNEKLEQLSNEQEIDNVAMDKPSSVPPKNEVTQKKKTTTDMPESKETKGYIGFKVNSKIKEDLEELAKDFAYLARKQYGLKIKDDSSSILRAFLILGMSCFTEKVRHKTLQEYDPESTVEDEISQQLLAIMRIHKVEIDEIDF</sequence>
<proteinExistence type="predicted"/>
<accession>I4DCR7</accession>
<evidence type="ECO:0000313" key="3">
    <source>
        <dbReference type="Proteomes" id="UP000002892"/>
    </source>
</evidence>
<name>I4DCR7_DESAJ</name>
<evidence type="ECO:0000256" key="1">
    <source>
        <dbReference type="SAM" id="MobiDB-lite"/>
    </source>
</evidence>